<evidence type="ECO:0000256" key="3">
    <source>
        <dbReference type="ARBA" id="ARBA00034247"/>
    </source>
</evidence>
<dbReference type="NCBIfam" id="TIGR00254">
    <property type="entry name" value="GGDEF"/>
    <property type="match status" value="1"/>
</dbReference>
<gene>
    <name evidence="6" type="ORF">N788_10185</name>
</gene>
<dbReference type="PROSITE" id="PS50887">
    <property type="entry name" value="GGDEF"/>
    <property type="match status" value="1"/>
</dbReference>
<dbReference type="Gene3D" id="3.30.450.40">
    <property type="match status" value="1"/>
</dbReference>
<dbReference type="SMART" id="SM00065">
    <property type="entry name" value="GAF"/>
    <property type="match status" value="1"/>
</dbReference>
<dbReference type="PANTHER" id="PTHR45138">
    <property type="entry name" value="REGULATORY COMPONENTS OF SENSORY TRANSDUCTION SYSTEM"/>
    <property type="match status" value="1"/>
</dbReference>
<dbReference type="Gene3D" id="3.30.70.270">
    <property type="match status" value="1"/>
</dbReference>
<dbReference type="Pfam" id="PF13185">
    <property type="entry name" value="GAF_2"/>
    <property type="match status" value="1"/>
</dbReference>
<dbReference type="InterPro" id="IPR029016">
    <property type="entry name" value="GAF-like_dom_sf"/>
</dbReference>
<dbReference type="AlphaFoldDB" id="A0A087MKF6"/>
<accession>A0A087MKF6</accession>
<dbReference type="SUPFAM" id="SSF55073">
    <property type="entry name" value="Nucleotide cyclase"/>
    <property type="match status" value="1"/>
</dbReference>
<protein>
    <recommendedName>
        <fullName evidence="2">diguanylate cyclase</fullName>
        <ecNumber evidence="2">2.7.7.65</ecNumber>
    </recommendedName>
</protein>
<keyword evidence="4" id="KW-0175">Coiled coil</keyword>
<evidence type="ECO:0000256" key="4">
    <source>
        <dbReference type="SAM" id="Coils"/>
    </source>
</evidence>
<dbReference type="FunFam" id="3.30.70.270:FF:000001">
    <property type="entry name" value="Diguanylate cyclase domain protein"/>
    <property type="match status" value="1"/>
</dbReference>
<dbReference type="Pfam" id="PF00990">
    <property type="entry name" value="GGDEF"/>
    <property type="match status" value="1"/>
</dbReference>
<feature type="domain" description="GGDEF" evidence="5">
    <location>
        <begin position="220"/>
        <end position="354"/>
    </location>
</feature>
<proteinExistence type="predicted"/>
<dbReference type="SUPFAM" id="SSF55781">
    <property type="entry name" value="GAF domain-like"/>
    <property type="match status" value="1"/>
</dbReference>
<dbReference type="InterPro" id="IPR043128">
    <property type="entry name" value="Rev_trsase/Diguanyl_cyclase"/>
</dbReference>
<feature type="coiled-coil region" evidence="4">
    <location>
        <begin position="162"/>
        <end position="192"/>
    </location>
</feature>
<dbReference type="InterPro" id="IPR029787">
    <property type="entry name" value="Nucleotide_cyclase"/>
</dbReference>
<name>A0A087MKF6_9GAMM</name>
<reference evidence="7" key="1">
    <citation type="submission" date="2013-08" db="EMBL/GenBank/DDBJ databases">
        <title>Genome sequencing of Arenimonas donghaensis.</title>
        <authorList>
            <person name="Chen F."/>
            <person name="Wang G."/>
        </authorList>
    </citation>
    <scope>NUCLEOTIDE SEQUENCE [LARGE SCALE GENOMIC DNA]</scope>
    <source>
        <strain evidence="7">HO3-R19</strain>
    </source>
</reference>
<dbReference type="GO" id="GO:1902201">
    <property type="term" value="P:negative regulation of bacterial-type flagellum-dependent cell motility"/>
    <property type="evidence" value="ECO:0007669"/>
    <property type="project" value="TreeGrafter"/>
</dbReference>
<dbReference type="GO" id="GO:0043709">
    <property type="term" value="P:cell adhesion involved in single-species biofilm formation"/>
    <property type="evidence" value="ECO:0007669"/>
    <property type="project" value="TreeGrafter"/>
</dbReference>
<dbReference type="CDD" id="cd01949">
    <property type="entry name" value="GGDEF"/>
    <property type="match status" value="1"/>
</dbReference>
<comment type="caution">
    <text evidence="6">The sequence shown here is derived from an EMBL/GenBank/DDBJ whole genome shotgun (WGS) entry which is preliminary data.</text>
</comment>
<dbReference type="PANTHER" id="PTHR45138:SF9">
    <property type="entry name" value="DIGUANYLATE CYCLASE DGCM-RELATED"/>
    <property type="match status" value="1"/>
</dbReference>
<dbReference type="Proteomes" id="UP000029085">
    <property type="component" value="Unassembled WGS sequence"/>
</dbReference>
<dbReference type="GO" id="GO:0005886">
    <property type="term" value="C:plasma membrane"/>
    <property type="evidence" value="ECO:0007669"/>
    <property type="project" value="TreeGrafter"/>
</dbReference>
<keyword evidence="7" id="KW-1185">Reference proteome</keyword>
<dbReference type="InterPro" id="IPR050469">
    <property type="entry name" value="Diguanylate_Cyclase"/>
</dbReference>
<dbReference type="GO" id="GO:0052621">
    <property type="term" value="F:diguanylate cyclase activity"/>
    <property type="evidence" value="ECO:0007669"/>
    <property type="project" value="UniProtKB-EC"/>
</dbReference>
<dbReference type="STRING" id="1121014.N788_10185"/>
<sequence>MTKGEDTRGQAIKQLAMVNRVARIALQDLSVRPMLQRIVDALAEEFDWEFVACARIDAARGEFVCEAVRSDLRSEIRVGYRRALGSGVVGECAVTGRTFDIEDARTHANMVDTLGGTLSELCVPVVHNGEVLAVLNAESRRLAAFRGQRVLLETVADQVAGILRAAALLEELQQANQTLRAANLNLEGETQRDELTGIANRRGFDRRLGAALAEGLQSGQPLALLLVDVDYFKAYNDSLGHPAGDACLGTIAGLLAEVVQDSLVTLARYGGEEFALIAPGASLTAATDLAGRLRRKVEARAIPHPASPLGWVTVSIGVALASPGDTGPQLVQRADTLLYEAKRGGRNRVACERLSS</sequence>
<organism evidence="6 7">
    <name type="scientific">Arenimonas donghaensis DSM 18148 = HO3-R19</name>
    <dbReference type="NCBI Taxonomy" id="1121014"/>
    <lineage>
        <taxon>Bacteria</taxon>
        <taxon>Pseudomonadati</taxon>
        <taxon>Pseudomonadota</taxon>
        <taxon>Gammaproteobacteria</taxon>
        <taxon>Lysobacterales</taxon>
        <taxon>Lysobacteraceae</taxon>
        <taxon>Arenimonas</taxon>
    </lineage>
</organism>
<reference evidence="6 7" key="2">
    <citation type="journal article" date="2015" name="Stand. Genomic Sci.">
        <title>High quality draft genomic sequence of Arenimonas donghaensis DSM 18148(T).</title>
        <authorList>
            <person name="Chen F."/>
            <person name="Wang H."/>
            <person name="Cao Y."/>
            <person name="Li X."/>
            <person name="Wang G."/>
        </authorList>
    </citation>
    <scope>NUCLEOTIDE SEQUENCE [LARGE SCALE GENOMIC DNA]</scope>
    <source>
        <strain evidence="6 7">HO3-R19</strain>
    </source>
</reference>
<evidence type="ECO:0000313" key="7">
    <source>
        <dbReference type="Proteomes" id="UP000029085"/>
    </source>
</evidence>
<dbReference type="SMART" id="SM00267">
    <property type="entry name" value="GGDEF"/>
    <property type="match status" value="1"/>
</dbReference>
<dbReference type="EC" id="2.7.7.65" evidence="2"/>
<dbReference type="PATRIC" id="fig|1121014.3.peg.796"/>
<evidence type="ECO:0000256" key="2">
    <source>
        <dbReference type="ARBA" id="ARBA00012528"/>
    </source>
</evidence>
<evidence type="ECO:0000259" key="5">
    <source>
        <dbReference type="PROSITE" id="PS50887"/>
    </source>
</evidence>
<evidence type="ECO:0000256" key="1">
    <source>
        <dbReference type="ARBA" id="ARBA00001946"/>
    </source>
</evidence>
<evidence type="ECO:0000313" key="6">
    <source>
        <dbReference type="EMBL" id="KFL37359.1"/>
    </source>
</evidence>
<comment type="catalytic activity">
    <reaction evidence="3">
        <text>2 GTP = 3',3'-c-di-GMP + 2 diphosphate</text>
        <dbReference type="Rhea" id="RHEA:24898"/>
        <dbReference type="ChEBI" id="CHEBI:33019"/>
        <dbReference type="ChEBI" id="CHEBI:37565"/>
        <dbReference type="ChEBI" id="CHEBI:58805"/>
        <dbReference type="EC" id="2.7.7.65"/>
    </reaction>
</comment>
<dbReference type="InterPro" id="IPR003018">
    <property type="entry name" value="GAF"/>
</dbReference>
<comment type="cofactor">
    <cofactor evidence="1">
        <name>Mg(2+)</name>
        <dbReference type="ChEBI" id="CHEBI:18420"/>
    </cofactor>
</comment>
<dbReference type="InterPro" id="IPR000160">
    <property type="entry name" value="GGDEF_dom"/>
</dbReference>
<dbReference type="RefSeq" id="WP_051924343.1">
    <property type="nucleotide sequence ID" value="NZ_AVCJ01000004.1"/>
</dbReference>
<dbReference type="EMBL" id="AVCJ01000004">
    <property type="protein sequence ID" value="KFL37359.1"/>
    <property type="molecule type" value="Genomic_DNA"/>
</dbReference>